<evidence type="ECO:0000313" key="2">
    <source>
        <dbReference type="Proteomes" id="UP000030655"/>
    </source>
</evidence>
<name>A0A059EY55_9MICR</name>
<feature type="non-terminal residue" evidence="1">
    <location>
        <position position="1"/>
    </location>
</feature>
<accession>A0A059EY55</accession>
<proteinExistence type="predicted"/>
<evidence type="ECO:0000313" key="1">
    <source>
        <dbReference type="EMBL" id="KCZ79855.1"/>
    </source>
</evidence>
<dbReference type="AlphaFoldDB" id="A0A059EY55"/>
<reference evidence="1 2" key="2">
    <citation type="submission" date="2014-03" db="EMBL/GenBank/DDBJ databases">
        <title>The Genome Sequence of Anncaliia algerae insect isolate PRA339.</title>
        <authorList>
            <consortium name="The Broad Institute Genome Sequencing Platform"/>
            <consortium name="The Broad Institute Genome Sequencing Center for Infectious Disease"/>
            <person name="Cuomo C."/>
            <person name="Becnel J."/>
            <person name="Sanscrainte N."/>
            <person name="Walker B."/>
            <person name="Young S.K."/>
            <person name="Zeng Q."/>
            <person name="Gargeya S."/>
            <person name="Fitzgerald M."/>
            <person name="Haas B."/>
            <person name="Abouelleil A."/>
            <person name="Alvarado L."/>
            <person name="Arachchi H.M."/>
            <person name="Berlin A.M."/>
            <person name="Chapman S.B."/>
            <person name="Dewar J."/>
            <person name="Goldberg J."/>
            <person name="Griggs A."/>
            <person name="Gujja S."/>
            <person name="Hansen M."/>
            <person name="Howarth C."/>
            <person name="Imamovic A."/>
            <person name="Larimer J."/>
            <person name="McCowan C."/>
            <person name="Murphy C."/>
            <person name="Neiman D."/>
            <person name="Pearson M."/>
            <person name="Priest M."/>
            <person name="Roberts A."/>
            <person name="Saif S."/>
            <person name="Shea T."/>
            <person name="Sisk P."/>
            <person name="Sykes S."/>
            <person name="Wortman J."/>
            <person name="Nusbaum C."/>
            <person name="Birren B."/>
        </authorList>
    </citation>
    <scope>NUCLEOTIDE SEQUENCE [LARGE SCALE GENOMIC DNA]</scope>
    <source>
        <strain evidence="1 2">PRA339</strain>
    </source>
</reference>
<reference evidence="2" key="1">
    <citation type="submission" date="2013-02" db="EMBL/GenBank/DDBJ databases">
        <authorList>
            <consortium name="The Broad Institute Genome Sequencing Platform"/>
            <person name="Cuomo C."/>
            <person name="Becnel J."/>
            <person name="Sanscrainte N."/>
            <person name="Walker B."/>
            <person name="Young S.K."/>
            <person name="Zeng Q."/>
            <person name="Gargeya S."/>
            <person name="Fitzgerald M."/>
            <person name="Haas B."/>
            <person name="Abouelleil A."/>
            <person name="Alvarado L."/>
            <person name="Arachchi H.M."/>
            <person name="Berlin A.M."/>
            <person name="Chapman S.B."/>
            <person name="Dewar J."/>
            <person name="Goldberg J."/>
            <person name="Griggs A."/>
            <person name="Gujja S."/>
            <person name="Hansen M."/>
            <person name="Howarth C."/>
            <person name="Imamovic A."/>
            <person name="Larimer J."/>
            <person name="McCowan C."/>
            <person name="Murphy C."/>
            <person name="Neiman D."/>
            <person name="Pearson M."/>
            <person name="Priest M."/>
            <person name="Roberts A."/>
            <person name="Saif S."/>
            <person name="Shea T."/>
            <person name="Sisk P."/>
            <person name="Sykes S."/>
            <person name="Wortman J."/>
            <person name="Nusbaum C."/>
            <person name="Birren B."/>
        </authorList>
    </citation>
    <scope>NUCLEOTIDE SEQUENCE [LARGE SCALE GENOMIC DNA]</scope>
    <source>
        <strain evidence="2">PRA339</strain>
    </source>
</reference>
<dbReference type="HOGENOM" id="CLU_1055777_0_0_1"/>
<protein>
    <submittedName>
        <fullName evidence="1">Uncharacterized protein</fullName>
    </submittedName>
</protein>
<dbReference type="EMBL" id="KK365224">
    <property type="protein sequence ID" value="KCZ79855.1"/>
    <property type="molecule type" value="Genomic_DNA"/>
</dbReference>
<organism evidence="1 2">
    <name type="scientific">Anncaliia algerae PRA339</name>
    <dbReference type="NCBI Taxonomy" id="1288291"/>
    <lineage>
        <taxon>Eukaryota</taxon>
        <taxon>Fungi</taxon>
        <taxon>Fungi incertae sedis</taxon>
        <taxon>Microsporidia</taxon>
        <taxon>Tubulinosematoidea</taxon>
        <taxon>Tubulinosematidae</taxon>
        <taxon>Anncaliia</taxon>
    </lineage>
</organism>
<dbReference type="Proteomes" id="UP000030655">
    <property type="component" value="Unassembled WGS sequence"/>
</dbReference>
<dbReference type="VEuPathDB" id="MicrosporidiaDB:H312_02743"/>
<sequence length="295" mass="35971">VKCDEESYEYVRFLFSYAEKIFQDFTKDFQFKNQIVFEIFDKDSITIEMMNNYVISMVDTFNEYLNIITLNINNTFNELNNVSEYFIYKYITQTNNNLISNKGTSETIIREMLSWFKQSILYFYCKSEISYIQSKLGSHINSKDKFVTNLVYVYFFAERIIFKNNFLTSIMNISDNSYLKFMNSETFLNDLISFKCLLLEIIKNYIISETYFYKDYKLTIFFLFYRKYLKSTEIFPENLDFWIIKENITQEKMQFFEENVRSSLRYENFKEFTEYERNINIIIRLKQILSQNSEH</sequence>
<keyword evidence="2" id="KW-1185">Reference proteome</keyword>
<gene>
    <name evidence="1" type="ORF">H312_02743</name>
</gene>